<dbReference type="EMBL" id="KN793352">
    <property type="protein sequence ID" value="KIH42724.1"/>
    <property type="molecule type" value="Genomic_DNA"/>
</dbReference>
<evidence type="ECO:0000313" key="3">
    <source>
        <dbReference type="Proteomes" id="UP000054047"/>
    </source>
</evidence>
<keyword evidence="3" id="KW-1185">Reference proteome</keyword>
<accession>A0A0C2F6W7</accession>
<proteinExistence type="predicted"/>
<dbReference type="Gene3D" id="2.60.40.1730">
    <property type="entry name" value="tricorn interacting facor f3 domain"/>
    <property type="match status" value="1"/>
</dbReference>
<feature type="domain" description="Aminopeptidase N-like N-terminal" evidence="1">
    <location>
        <begin position="25"/>
        <end position="63"/>
    </location>
</feature>
<dbReference type="Pfam" id="PF17900">
    <property type="entry name" value="Peptidase_M1_N"/>
    <property type="match status" value="1"/>
</dbReference>
<evidence type="ECO:0000259" key="1">
    <source>
        <dbReference type="Pfam" id="PF17900"/>
    </source>
</evidence>
<name>A0A0C2F6W7_9BILA</name>
<sequence length="85" mass="9694">MTRNETYEFTRDPRATFKGELKVTNISVRHPADMTALSNMINTGTVVSKDGWAVTSFKETPLMVMAGTVDYMTKYFNYEFPLSKL</sequence>
<protein>
    <recommendedName>
        <fullName evidence="1">Aminopeptidase N-like N-terminal domain-containing protein</fullName>
    </recommendedName>
</protein>
<organism evidence="2 3">
    <name type="scientific">Ancylostoma duodenale</name>
    <dbReference type="NCBI Taxonomy" id="51022"/>
    <lineage>
        <taxon>Eukaryota</taxon>
        <taxon>Metazoa</taxon>
        <taxon>Ecdysozoa</taxon>
        <taxon>Nematoda</taxon>
        <taxon>Chromadorea</taxon>
        <taxon>Rhabditida</taxon>
        <taxon>Rhabditina</taxon>
        <taxon>Rhabditomorpha</taxon>
        <taxon>Strongyloidea</taxon>
        <taxon>Ancylostomatidae</taxon>
        <taxon>Ancylostomatinae</taxon>
        <taxon>Ancylostoma</taxon>
    </lineage>
</organism>
<gene>
    <name evidence="2" type="ORF">ANCDUO_27287</name>
</gene>
<dbReference type="Proteomes" id="UP000054047">
    <property type="component" value="Unassembled WGS sequence"/>
</dbReference>
<dbReference type="InterPro" id="IPR045357">
    <property type="entry name" value="Aminopeptidase_N-like_N"/>
</dbReference>
<reference evidence="2 3" key="1">
    <citation type="submission" date="2013-12" db="EMBL/GenBank/DDBJ databases">
        <title>Draft genome of the parsitic nematode Ancylostoma duodenale.</title>
        <authorList>
            <person name="Mitreva M."/>
        </authorList>
    </citation>
    <scope>NUCLEOTIDE SEQUENCE [LARGE SCALE GENOMIC DNA]</scope>
    <source>
        <strain evidence="2 3">Zhejiang</strain>
    </source>
</reference>
<dbReference type="OrthoDB" id="5861967at2759"/>
<dbReference type="InterPro" id="IPR042097">
    <property type="entry name" value="Aminopeptidase_N-like_N_sf"/>
</dbReference>
<dbReference type="SUPFAM" id="SSF63737">
    <property type="entry name" value="Leukotriene A4 hydrolase N-terminal domain"/>
    <property type="match status" value="1"/>
</dbReference>
<evidence type="ECO:0000313" key="2">
    <source>
        <dbReference type="EMBL" id="KIH42724.1"/>
    </source>
</evidence>
<feature type="non-terminal residue" evidence="2">
    <location>
        <position position="85"/>
    </location>
</feature>
<dbReference type="AlphaFoldDB" id="A0A0C2F6W7"/>